<feature type="transmembrane region" description="Helical" evidence="2">
    <location>
        <begin position="31"/>
        <end position="49"/>
    </location>
</feature>
<evidence type="ECO:0008006" key="5">
    <source>
        <dbReference type="Google" id="ProtNLM"/>
    </source>
</evidence>
<feature type="transmembrane region" description="Helical" evidence="2">
    <location>
        <begin position="283"/>
        <end position="301"/>
    </location>
</feature>
<feature type="transmembrane region" description="Helical" evidence="2">
    <location>
        <begin position="376"/>
        <end position="393"/>
    </location>
</feature>
<dbReference type="AlphaFoldDB" id="A0A5A8DQH9"/>
<evidence type="ECO:0000313" key="3">
    <source>
        <dbReference type="EMBL" id="KAA0167735.1"/>
    </source>
</evidence>
<accession>A0A5A8DQH9</accession>
<feature type="transmembrane region" description="Helical" evidence="2">
    <location>
        <begin position="437"/>
        <end position="459"/>
    </location>
</feature>
<dbReference type="SUPFAM" id="SSF48097">
    <property type="entry name" value="Regulator of G-protein signaling, RGS"/>
    <property type="match status" value="1"/>
</dbReference>
<protein>
    <recommendedName>
        <fullName evidence="5">RGS domain-containing protein</fullName>
    </recommendedName>
</protein>
<dbReference type="Proteomes" id="UP000325113">
    <property type="component" value="Unassembled WGS sequence"/>
</dbReference>
<proteinExistence type="predicted"/>
<feature type="transmembrane region" description="Helical" evidence="2">
    <location>
        <begin position="345"/>
        <end position="364"/>
    </location>
</feature>
<keyword evidence="2" id="KW-0812">Transmembrane</keyword>
<dbReference type="Gene3D" id="1.10.167.10">
    <property type="entry name" value="Regulator of G-protein Signalling 4, domain 2"/>
    <property type="match status" value="1"/>
</dbReference>
<sequence length="712" mass="78085">MDGSPSPGYFAVSDMFAAREWLPAGNVDNQVSTAFAVLLFLVWSATCFARRRNSAFLKARMWQLVLLQTFALYMNMAVSVRKELVAFWFCSTEAPAPGLEGAMAAISSQLRLPWETVLSVDECTSEAGLYTTHGDSWTTYRPPETAKTLSLKSSQWQAPLSCASRVITPELSLANSSVAHAIGQFRPFSALFLRTRNEDEAARLTEAAVQIRTADENGVTALRFDHQPTQTTSSTRFALFADNPMQATAGLVDGVFYRPTWFHCASRQGLDVRRAEQDCRVDIVMSTACAGLIFSVILMRMMRLADLAEIQGSASEEWTSRADAERTRVLRKRSGGSLWMQLRRFLHLQIGPFILNMTFLGTSYLRGSSPCDAGELATWFSFAVVLWFLPSIISKGVMRISSFRESLGMRTEVLALSAVSTVSVFAPSAARQLLFEFAVGVAFVRALLCAMGIFASAALPSHWAAVEHLRQEFCVETALFVLDVWRLNDDVEVHDDDVPEAAARIWTTYIRAGSERWVNLSSMAVSRVSRELQALNEAGLALAGTPGYVSGTSDDDDVVMPVIRSSLPERQASRALSSSSSSRPAAHPTWLQPRSAASLQPGAGAHRGKEATSTHVAAAKWQAQPCPPRGPVSPKLRPAIELGLIERARHAFDQASKLTLRTLRVDNFARFQRTDAFVKAQAALQIAADTVVSYESHSSGDGGIDMERYSAH</sequence>
<reference evidence="3 4" key="1">
    <citation type="submission" date="2019-07" db="EMBL/GenBank/DDBJ databases">
        <title>Genomes of Cafeteria roenbergensis.</title>
        <authorList>
            <person name="Fischer M.G."/>
            <person name="Hackl T."/>
            <person name="Roman M."/>
        </authorList>
    </citation>
    <scope>NUCLEOTIDE SEQUENCE [LARGE SCALE GENOMIC DNA]</scope>
    <source>
        <strain evidence="3 4">Cflag</strain>
    </source>
</reference>
<comment type="caution">
    <text evidence="3">The sequence shown here is derived from an EMBL/GenBank/DDBJ whole genome shotgun (WGS) entry which is preliminary data.</text>
</comment>
<feature type="transmembrane region" description="Helical" evidence="2">
    <location>
        <begin position="413"/>
        <end position="431"/>
    </location>
</feature>
<dbReference type="InterPro" id="IPR044926">
    <property type="entry name" value="RGS_subdomain_2"/>
</dbReference>
<evidence type="ECO:0000256" key="2">
    <source>
        <dbReference type="SAM" id="Phobius"/>
    </source>
</evidence>
<dbReference type="EMBL" id="VLTM01000004">
    <property type="protein sequence ID" value="KAA0167735.1"/>
    <property type="molecule type" value="Genomic_DNA"/>
</dbReference>
<keyword evidence="2" id="KW-1133">Transmembrane helix</keyword>
<gene>
    <name evidence="3" type="ORF">FNF31_00670</name>
</gene>
<dbReference type="InterPro" id="IPR036305">
    <property type="entry name" value="RGS_sf"/>
</dbReference>
<evidence type="ECO:0000256" key="1">
    <source>
        <dbReference type="SAM" id="MobiDB-lite"/>
    </source>
</evidence>
<keyword evidence="2" id="KW-0472">Membrane</keyword>
<feature type="region of interest" description="Disordered" evidence="1">
    <location>
        <begin position="570"/>
        <end position="633"/>
    </location>
</feature>
<evidence type="ECO:0000313" key="4">
    <source>
        <dbReference type="Proteomes" id="UP000325113"/>
    </source>
</evidence>
<organism evidence="3 4">
    <name type="scientific">Cafeteria roenbergensis</name>
    <name type="common">Marine flagellate</name>
    <dbReference type="NCBI Taxonomy" id="33653"/>
    <lineage>
        <taxon>Eukaryota</taxon>
        <taxon>Sar</taxon>
        <taxon>Stramenopiles</taxon>
        <taxon>Bigyra</taxon>
        <taxon>Opalozoa</taxon>
        <taxon>Bicosoecida</taxon>
        <taxon>Cafeteriaceae</taxon>
        <taxon>Cafeteria</taxon>
    </lineage>
</organism>
<feature type="compositionally biased region" description="Low complexity" evidence="1">
    <location>
        <begin position="573"/>
        <end position="586"/>
    </location>
</feature>
<name>A0A5A8DQH9_CAFRO</name>